<dbReference type="PROSITE" id="PS00333">
    <property type="entry name" value="DNA_LIGASE_A2"/>
    <property type="match status" value="1"/>
</dbReference>
<dbReference type="Gene3D" id="3.30.1490.70">
    <property type="match status" value="1"/>
</dbReference>
<evidence type="ECO:0000313" key="11">
    <source>
        <dbReference type="Proteomes" id="UP000307440"/>
    </source>
</evidence>
<evidence type="ECO:0000259" key="8">
    <source>
        <dbReference type="PROSITE" id="PS50160"/>
    </source>
</evidence>
<evidence type="ECO:0000256" key="7">
    <source>
        <dbReference type="SAM" id="MobiDB-lite"/>
    </source>
</evidence>
<dbReference type="AlphaFoldDB" id="A0A5C3KK69"/>
<dbReference type="PANTHER" id="PTHR47810">
    <property type="entry name" value="DNA LIGASE"/>
    <property type="match status" value="1"/>
</dbReference>
<name>A0A5C3KK69_COPMA</name>
<evidence type="ECO:0000256" key="5">
    <source>
        <dbReference type="ARBA" id="ARBA00023204"/>
    </source>
</evidence>
<keyword evidence="5" id="KW-0234">DNA repair</keyword>
<dbReference type="PANTHER" id="PTHR47810:SF1">
    <property type="entry name" value="DNA LIGASE B"/>
    <property type="match status" value="1"/>
</dbReference>
<dbReference type="STRING" id="230819.A0A5C3KK69"/>
<feature type="compositionally biased region" description="Acidic residues" evidence="7">
    <location>
        <begin position="149"/>
        <end position="168"/>
    </location>
</feature>
<dbReference type="InterPro" id="IPR016059">
    <property type="entry name" value="DNA_ligase_ATP-dep_CS"/>
</dbReference>
<dbReference type="CDD" id="cd08041">
    <property type="entry name" value="OBF_kDNA_ligase_like"/>
    <property type="match status" value="1"/>
</dbReference>
<dbReference type="Gene3D" id="3.30.470.30">
    <property type="entry name" value="DNA ligase/mRNA capping enzyme"/>
    <property type="match status" value="1"/>
</dbReference>
<dbReference type="InterPro" id="IPR012310">
    <property type="entry name" value="DNA_ligase_ATP-dep_cent"/>
</dbReference>
<dbReference type="InterPro" id="IPR007527">
    <property type="entry name" value="Znf_SWIM"/>
</dbReference>
<dbReference type="SUPFAM" id="SSF50249">
    <property type="entry name" value="Nucleic acid-binding proteins"/>
    <property type="match status" value="1"/>
</dbReference>
<evidence type="ECO:0000256" key="2">
    <source>
        <dbReference type="ARBA" id="ARBA00022598"/>
    </source>
</evidence>
<organism evidence="10 11">
    <name type="scientific">Coprinopsis marcescibilis</name>
    <name type="common">Agaric fungus</name>
    <name type="synonym">Psathyrella marcescibilis</name>
    <dbReference type="NCBI Taxonomy" id="230819"/>
    <lineage>
        <taxon>Eukaryota</taxon>
        <taxon>Fungi</taxon>
        <taxon>Dikarya</taxon>
        <taxon>Basidiomycota</taxon>
        <taxon>Agaricomycotina</taxon>
        <taxon>Agaricomycetes</taxon>
        <taxon>Agaricomycetidae</taxon>
        <taxon>Agaricales</taxon>
        <taxon>Agaricineae</taxon>
        <taxon>Psathyrellaceae</taxon>
        <taxon>Coprinopsis</taxon>
    </lineage>
</organism>
<dbReference type="PROSITE" id="PS50966">
    <property type="entry name" value="ZF_SWIM"/>
    <property type="match status" value="1"/>
</dbReference>
<feature type="region of interest" description="Disordered" evidence="7">
    <location>
        <begin position="93"/>
        <end position="168"/>
    </location>
</feature>
<keyword evidence="6" id="KW-0863">Zinc-finger</keyword>
<comment type="cofactor">
    <cofactor evidence="1">
        <name>a divalent metal cation</name>
        <dbReference type="ChEBI" id="CHEBI:60240"/>
    </cofactor>
</comment>
<evidence type="ECO:0000256" key="6">
    <source>
        <dbReference type="PROSITE-ProRule" id="PRU00325"/>
    </source>
</evidence>
<accession>A0A5C3KK69</accession>
<keyword evidence="2 10" id="KW-0436">Ligase</keyword>
<dbReference type="Pfam" id="PF01068">
    <property type="entry name" value="DNA_ligase_A_M"/>
    <property type="match status" value="1"/>
</dbReference>
<evidence type="ECO:0000256" key="4">
    <source>
        <dbReference type="ARBA" id="ARBA00022763"/>
    </source>
</evidence>
<dbReference type="SUPFAM" id="SSF56091">
    <property type="entry name" value="DNA ligase/mRNA capping enzyme, catalytic domain"/>
    <property type="match status" value="1"/>
</dbReference>
<dbReference type="GO" id="GO:0006260">
    <property type="term" value="P:DNA replication"/>
    <property type="evidence" value="ECO:0007669"/>
    <property type="project" value="UniProtKB-KW"/>
</dbReference>
<dbReference type="EMBL" id="ML210295">
    <property type="protein sequence ID" value="TFK20564.1"/>
    <property type="molecule type" value="Genomic_DNA"/>
</dbReference>
<dbReference type="GO" id="GO:0008270">
    <property type="term" value="F:zinc ion binding"/>
    <property type="evidence" value="ECO:0007669"/>
    <property type="project" value="UniProtKB-KW"/>
</dbReference>
<evidence type="ECO:0000259" key="9">
    <source>
        <dbReference type="PROSITE" id="PS50966"/>
    </source>
</evidence>
<keyword evidence="11" id="KW-1185">Reference proteome</keyword>
<feature type="domain" description="SWIM-type" evidence="9">
    <location>
        <begin position="35"/>
        <end position="74"/>
    </location>
</feature>
<evidence type="ECO:0000256" key="3">
    <source>
        <dbReference type="ARBA" id="ARBA00022705"/>
    </source>
</evidence>
<dbReference type="InterPro" id="IPR050326">
    <property type="entry name" value="NAD_dep_DNA_ligaseB"/>
</dbReference>
<keyword evidence="4" id="KW-0227">DNA damage</keyword>
<evidence type="ECO:0000256" key="1">
    <source>
        <dbReference type="ARBA" id="ARBA00001968"/>
    </source>
</evidence>
<feature type="domain" description="ATP-dependent DNA ligase family profile" evidence="8">
    <location>
        <begin position="364"/>
        <end position="481"/>
    </location>
</feature>
<dbReference type="Pfam" id="PF14743">
    <property type="entry name" value="DNA_ligase_OB_2"/>
    <property type="match status" value="1"/>
</dbReference>
<dbReference type="Gene3D" id="2.40.50.140">
    <property type="entry name" value="Nucleic acid-binding proteins"/>
    <property type="match status" value="1"/>
</dbReference>
<keyword evidence="3" id="KW-0235">DNA replication</keyword>
<dbReference type="InterPro" id="IPR012340">
    <property type="entry name" value="NA-bd_OB-fold"/>
</dbReference>
<dbReference type="PROSITE" id="PS50160">
    <property type="entry name" value="DNA_LIGASE_A3"/>
    <property type="match status" value="1"/>
</dbReference>
<dbReference type="CDD" id="cd07896">
    <property type="entry name" value="Adenylation_kDNA_ligase_like"/>
    <property type="match status" value="1"/>
</dbReference>
<protein>
    <submittedName>
        <fullName evidence="10">DNA ligase/mRNA capping enzyme</fullName>
    </submittedName>
</protein>
<dbReference type="GO" id="GO:0006310">
    <property type="term" value="P:DNA recombination"/>
    <property type="evidence" value="ECO:0007669"/>
    <property type="project" value="InterPro"/>
</dbReference>
<dbReference type="InterPro" id="IPR029319">
    <property type="entry name" value="DNA_ligase_OB"/>
</dbReference>
<dbReference type="GO" id="GO:0005524">
    <property type="term" value="F:ATP binding"/>
    <property type="evidence" value="ECO:0007669"/>
    <property type="project" value="InterPro"/>
</dbReference>
<dbReference type="GO" id="GO:0006281">
    <property type="term" value="P:DNA repair"/>
    <property type="evidence" value="ECO:0007669"/>
    <property type="project" value="UniProtKB-KW"/>
</dbReference>
<dbReference type="GO" id="GO:0003910">
    <property type="term" value="F:DNA ligase (ATP) activity"/>
    <property type="evidence" value="ECO:0007669"/>
    <property type="project" value="InterPro"/>
</dbReference>
<sequence length="545" mass="60267">MSTDALWDINGISPNVRMTDDMVLDVGSNTSKSTYKIKRTTNHYHCTCPAWRNQKTPVDARTCKHLKALLGEVYEDARVQWVLGGAGSVAAAAVGAGAKGKPTSKRAAANDPEDDEENSKPATKKPKLGVSPIREMDEDADADVKMAEAEADEEVTDEPEPEAPDADADADELACINGIKPTILFADGEERSVKSMSSSAVYKVKRTWDHFFWYKGPVNARTCKHLQELFGAQYEYERVMWKNPDGDVPKIKVEEDDDESAPPSSKKQIPDLLLANKYDPASTDPAGWWISEKLDGVRTYFDGTTFWSRLGNPFTPPSWFIKDLPKDITLDGELFGGRGQFQSTVSIVKTVNSPHWQNITFEIFDTPSHGDLPFETRIKTLQTIFGSSDTEGTHQCAHVKVVEHVAARDHAHVLERLKEVEELGGEGVMLREPDSKYQGSRSNTLLKVKTFYDAEAVVTGYAPGKGRNAGTTGALMCRMESGKTFNVGTGLSDKQRRNPPKVGSIIVYRFQELTRDKVPRFPSFVGEAADKTVPKDADIPPHRLV</sequence>
<evidence type="ECO:0000313" key="10">
    <source>
        <dbReference type="EMBL" id="TFK20564.1"/>
    </source>
</evidence>
<dbReference type="Proteomes" id="UP000307440">
    <property type="component" value="Unassembled WGS sequence"/>
</dbReference>
<dbReference type="NCBIfam" id="NF006592">
    <property type="entry name" value="PRK09125.1"/>
    <property type="match status" value="1"/>
</dbReference>
<dbReference type="OrthoDB" id="411785at2759"/>
<keyword evidence="6" id="KW-0479">Metal-binding</keyword>
<gene>
    <name evidence="10" type="ORF">FA15DRAFT_646862</name>
</gene>
<proteinExistence type="predicted"/>
<reference evidence="10 11" key="1">
    <citation type="journal article" date="2019" name="Nat. Ecol. Evol.">
        <title>Megaphylogeny resolves global patterns of mushroom evolution.</title>
        <authorList>
            <person name="Varga T."/>
            <person name="Krizsan K."/>
            <person name="Foldi C."/>
            <person name="Dima B."/>
            <person name="Sanchez-Garcia M."/>
            <person name="Sanchez-Ramirez S."/>
            <person name="Szollosi G.J."/>
            <person name="Szarkandi J.G."/>
            <person name="Papp V."/>
            <person name="Albert L."/>
            <person name="Andreopoulos W."/>
            <person name="Angelini C."/>
            <person name="Antonin V."/>
            <person name="Barry K.W."/>
            <person name="Bougher N.L."/>
            <person name="Buchanan P."/>
            <person name="Buyck B."/>
            <person name="Bense V."/>
            <person name="Catcheside P."/>
            <person name="Chovatia M."/>
            <person name="Cooper J."/>
            <person name="Damon W."/>
            <person name="Desjardin D."/>
            <person name="Finy P."/>
            <person name="Geml J."/>
            <person name="Haridas S."/>
            <person name="Hughes K."/>
            <person name="Justo A."/>
            <person name="Karasinski D."/>
            <person name="Kautmanova I."/>
            <person name="Kiss B."/>
            <person name="Kocsube S."/>
            <person name="Kotiranta H."/>
            <person name="LaButti K.M."/>
            <person name="Lechner B.E."/>
            <person name="Liimatainen K."/>
            <person name="Lipzen A."/>
            <person name="Lukacs Z."/>
            <person name="Mihaltcheva S."/>
            <person name="Morgado L.N."/>
            <person name="Niskanen T."/>
            <person name="Noordeloos M.E."/>
            <person name="Ohm R.A."/>
            <person name="Ortiz-Santana B."/>
            <person name="Ovrebo C."/>
            <person name="Racz N."/>
            <person name="Riley R."/>
            <person name="Savchenko A."/>
            <person name="Shiryaev A."/>
            <person name="Soop K."/>
            <person name="Spirin V."/>
            <person name="Szebenyi C."/>
            <person name="Tomsovsky M."/>
            <person name="Tulloss R.E."/>
            <person name="Uehling J."/>
            <person name="Grigoriev I.V."/>
            <person name="Vagvolgyi C."/>
            <person name="Papp T."/>
            <person name="Martin F.M."/>
            <person name="Miettinen O."/>
            <person name="Hibbett D.S."/>
            <person name="Nagy L.G."/>
        </authorList>
    </citation>
    <scope>NUCLEOTIDE SEQUENCE [LARGE SCALE GENOMIC DNA]</scope>
    <source>
        <strain evidence="10 11">CBS 121175</strain>
    </source>
</reference>
<keyword evidence="6" id="KW-0862">Zinc</keyword>